<evidence type="ECO:0008006" key="3">
    <source>
        <dbReference type="Google" id="ProtNLM"/>
    </source>
</evidence>
<dbReference type="Gene3D" id="2.60.120.1140">
    <property type="entry name" value="Protein of unknown function DUF192"/>
    <property type="match status" value="1"/>
</dbReference>
<dbReference type="PANTHER" id="PTHR37953:SF1">
    <property type="entry name" value="UPF0127 PROTEIN MJ1496"/>
    <property type="match status" value="1"/>
</dbReference>
<comment type="caution">
    <text evidence="1">The sequence shown here is derived from an EMBL/GenBank/DDBJ whole genome shotgun (WGS) entry which is preliminary data.</text>
</comment>
<accession>A0A257SK51</accession>
<evidence type="ECO:0000313" key="1">
    <source>
        <dbReference type="EMBL" id="OYV73613.1"/>
    </source>
</evidence>
<dbReference type="AlphaFoldDB" id="A0A257SK51"/>
<proteinExistence type="predicted"/>
<dbReference type="Pfam" id="PF02643">
    <property type="entry name" value="DUF192"/>
    <property type="match status" value="1"/>
</dbReference>
<reference evidence="1 2" key="1">
    <citation type="submission" date="2017-03" db="EMBL/GenBank/DDBJ databases">
        <title>Lifting the veil on microbial sulfur biogeochemistry in mining wastewaters.</title>
        <authorList>
            <person name="Kantor R.S."/>
            <person name="Colenbrander Nelson T."/>
            <person name="Marshall S."/>
            <person name="Bennett D."/>
            <person name="Apte S."/>
            <person name="Camacho D."/>
            <person name="Thomas B.C."/>
            <person name="Warren L.A."/>
            <person name="Banfield J.F."/>
        </authorList>
    </citation>
    <scope>NUCLEOTIDE SEQUENCE [LARGE SCALE GENOMIC DNA]</scope>
    <source>
        <strain evidence="1">21-59-9</strain>
    </source>
</reference>
<gene>
    <name evidence="1" type="ORF">B7Z70_13055</name>
</gene>
<evidence type="ECO:0000313" key="2">
    <source>
        <dbReference type="Proteomes" id="UP000216779"/>
    </source>
</evidence>
<dbReference type="Proteomes" id="UP000216779">
    <property type="component" value="Unassembled WGS sequence"/>
</dbReference>
<organism evidence="1 2">
    <name type="scientific">Acidithiobacillus ferrivorans</name>
    <dbReference type="NCBI Taxonomy" id="160808"/>
    <lineage>
        <taxon>Bacteria</taxon>
        <taxon>Pseudomonadati</taxon>
        <taxon>Pseudomonadota</taxon>
        <taxon>Acidithiobacillia</taxon>
        <taxon>Acidithiobacillales</taxon>
        <taxon>Acidithiobacillaceae</taxon>
        <taxon>Acidithiobacillus</taxon>
    </lineage>
</organism>
<dbReference type="InterPro" id="IPR038695">
    <property type="entry name" value="Saro_0823-like_sf"/>
</dbReference>
<dbReference type="PANTHER" id="PTHR37953">
    <property type="entry name" value="UPF0127 PROTEIN MJ1496"/>
    <property type="match status" value="1"/>
</dbReference>
<dbReference type="InterPro" id="IPR003795">
    <property type="entry name" value="DUF192"/>
</dbReference>
<sequence>MKVVGAIRRNTQVLWSEVVLAVGFWGRLQGLLGKSALHEEQGLLLMPCASVHTWGMRFPLDIVFLDQEQTVLACREGVKPYGLKSCRGAWATLEVAAGSIARLGIAEGQRLEWIPIGAKSAAA</sequence>
<protein>
    <recommendedName>
        <fullName evidence="3">DUF192 domain-containing protein</fullName>
    </recommendedName>
</protein>
<name>A0A257SK51_9PROT</name>
<dbReference type="EMBL" id="NCBC01000674">
    <property type="protein sequence ID" value="OYV73613.1"/>
    <property type="molecule type" value="Genomic_DNA"/>
</dbReference>